<dbReference type="EMBL" id="JAODUP010000471">
    <property type="protein sequence ID" value="KAK2149014.1"/>
    <property type="molecule type" value="Genomic_DNA"/>
</dbReference>
<accession>A0AAD9J9J5</accession>
<evidence type="ECO:0000313" key="1">
    <source>
        <dbReference type="EMBL" id="KAK2149014.1"/>
    </source>
</evidence>
<evidence type="ECO:0000313" key="2">
    <source>
        <dbReference type="Proteomes" id="UP001208570"/>
    </source>
</evidence>
<dbReference type="AlphaFoldDB" id="A0AAD9J9J5"/>
<reference evidence="1" key="1">
    <citation type="journal article" date="2023" name="Mol. Biol. Evol.">
        <title>Third-Generation Sequencing Reveals the Adaptive Role of the Epigenome in Three Deep-Sea Polychaetes.</title>
        <authorList>
            <person name="Perez M."/>
            <person name="Aroh O."/>
            <person name="Sun Y."/>
            <person name="Lan Y."/>
            <person name="Juniper S.K."/>
            <person name="Young C.R."/>
            <person name="Angers B."/>
            <person name="Qian P.Y."/>
        </authorList>
    </citation>
    <scope>NUCLEOTIDE SEQUENCE</scope>
    <source>
        <strain evidence="1">P08H-3</strain>
    </source>
</reference>
<gene>
    <name evidence="1" type="ORF">LSH36_471g01036</name>
</gene>
<name>A0AAD9J9J5_9ANNE</name>
<dbReference type="Proteomes" id="UP001208570">
    <property type="component" value="Unassembled WGS sequence"/>
</dbReference>
<protein>
    <submittedName>
        <fullName evidence="1">Uncharacterized protein</fullName>
    </submittedName>
</protein>
<sequence>MEKYRMFRYHLFRWEQRRISRRVGNLYRHHCCKTTNDLIQICAEPIRRYVSLIQAERKLDSDNIKLKELEMSLLMVNISQY</sequence>
<proteinExistence type="predicted"/>
<keyword evidence="2" id="KW-1185">Reference proteome</keyword>
<organism evidence="1 2">
    <name type="scientific">Paralvinella palmiformis</name>
    <dbReference type="NCBI Taxonomy" id="53620"/>
    <lineage>
        <taxon>Eukaryota</taxon>
        <taxon>Metazoa</taxon>
        <taxon>Spiralia</taxon>
        <taxon>Lophotrochozoa</taxon>
        <taxon>Annelida</taxon>
        <taxon>Polychaeta</taxon>
        <taxon>Sedentaria</taxon>
        <taxon>Canalipalpata</taxon>
        <taxon>Terebellida</taxon>
        <taxon>Terebelliformia</taxon>
        <taxon>Alvinellidae</taxon>
        <taxon>Paralvinella</taxon>
    </lineage>
</organism>
<comment type="caution">
    <text evidence="1">The sequence shown here is derived from an EMBL/GenBank/DDBJ whole genome shotgun (WGS) entry which is preliminary data.</text>
</comment>